<sequence>MATFQNDTDYYPVHLGTWTNWSRDSVLGQTLTVRRREGDLLIAFTALFVALVSSRGWRIISLILHRHNTSHIPQGAVYHQYQAILRNSDTQSSILQLAELLWANRLRKSIILKPLLLFLAATVYTVAFTVAGGFSSQVSTAVGTEVLLESMNCGWDDFEVARSEDLFLQSAIFAPKIYNAANYAQQCYSNDSVGILDCSRLTTKRISAQIDTEASCPFQHDICRSNNTNLRIDSGYMNSHDHFGINAPVDKRMLVRTVLHCAPMETRGYSSQKNTTIGNVTVYHYGNATLVNTDTTDYMATAKPIESQYSYLLSPDTFSFGANYELSPAFTYVKNRNLDYERSNFIPIDSIFRRDADLAVIFLAGNGVTHTKPSNDDWYRVSPTAMELDAIHWFDIQMAGIQLHFLSTAYFNPTDPSFLTFRKPFTGEQRNLCINQKIRSTAYTSFSLFGLLFTFIVGTVIIIASFLLEPAFSLLYKKYGYSGYATLEWATNTTLQLQRLAHEGLGFGAWSKGTGKVPITRTDDLLGCLDLSDPSHPVLGSNLATP</sequence>
<organism evidence="2 3">
    <name type="scientific">Xylaria grammica</name>
    <dbReference type="NCBI Taxonomy" id="363999"/>
    <lineage>
        <taxon>Eukaryota</taxon>
        <taxon>Fungi</taxon>
        <taxon>Dikarya</taxon>
        <taxon>Ascomycota</taxon>
        <taxon>Pezizomycotina</taxon>
        <taxon>Sordariomycetes</taxon>
        <taxon>Xylariomycetidae</taxon>
        <taxon>Xylariales</taxon>
        <taxon>Xylariaceae</taxon>
        <taxon>Xylaria</taxon>
    </lineage>
</organism>
<comment type="caution">
    <text evidence="2">The sequence shown here is derived from an EMBL/GenBank/DDBJ whole genome shotgun (WGS) entry which is preliminary data.</text>
</comment>
<accession>A0A439CTS3</accession>
<dbReference type="EMBL" id="RYZI01000427">
    <property type="protein sequence ID" value="RWA05560.1"/>
    <property type="molecule type" value="Genomic_DNA"/>
</dbReference>
<keyword evidence="1" id="KW-0812">Transmembrane</keyword>
<dbReference type="Proteomes" id="UP000286045">
    <property type="component" value="Unassembled WGS sequence"/>
</dbReference>
<evidence type="ECO:0000313" key="2">
    <source>
        <dbReference type="EMBL" id="RWA05560.1"/>
    </source>
</evidence>
<keyword evidence="1" id="KW-0472">Membrane</keyword>
<keyword evidence="1" id="KW-1133">Transmembrane helix</keyword>
<dbReference type="AlphaFoldDB" id="A0A439CTS3"/>
<proteinExistence type="predicted"/>
<keyword evidence="3" id="KW-1185">Reference proteome</keyword>
<evidence type="ECO:0000256" key="1">
    <source>
        <dbReference type="SAM" id="Phobius"/>
    </source>
</evidence>
<name>A0A439CTS3_9PEZI</name>
<feature type="transmembrane region" description="Helical" evidence="1">
    <location>
        <begin position="40"/>
        <end position="57"/>
    </location>
</feature>
<evidence type="ECO:0000313" key="3">
    <source>
        <dbReference type="Proteomes" id="UP000286045"/>
    </source>
</evidence>
<protein>
    <submittedName>
        <fullName evidence="2">Uncharacterized protein</fullName>
    </submittedName>
</protein>
<feature type="transmembrane region" description="Helical" evidence="1">
    <location>
        <begin position="446"/>
        <end position="468"/>
    </location>
</feature>
<feature type="transmembrane region" description="Helical" evidence="1">
    <location>
        <begin position="115"/>
        <end position="134"/>
    </location>
</feature>
<reference evidence="2 3" key="1">
    <citation type="submission" date="2018-12" db="EMBL/GenBank/DDBJ databases">
        <title>Draft genome sequence of Xylaria grammica IHI A82.</title>
        <authorList>
            <person name="Buettner E."/>
            <person name="Kellner H."/>
        </authorList>
    </citation>
    <scope>NUCLEOTIDE SEQUENCE [LARGE SCALE GENOMIC DNA]</scope>
    <source>
        <strain evidence="2 3">IHI A82</strain>
    </source>
</reference>
<gene>
    <name evidence="2" type="ORF">EKO27_g9549</name>
</gene>